<dbReference type="Gene3D" id="1.10.132.100">
    <property type="match status" value="1"/>
</dbReference>
<evidence type="ECO:0000313" key="1">
    <source>
        <dbReference type="EMBL" id="QEU96420.1"/>
    </source>
</evidence>
<protein>
    <submittedName>
        <fullName evidence="1">Type I-E CRISPR-associated protein Cse1/CasA</fullName>
    </submittedName>
</protein>
<dbReference type="Proteomes" id="UP000325529">
    <property type="component" value="Chromosome"/>
</dbReference>
<gene>
    <name evidence="1" type="primary">casA</name>
    <name evidence="1" type="ORF">CP970_40665</name>
</gene>
<dbReference type="Pfam" id="PF09481">
    <property type="entry name" value="CRISPR_Cse1"/>
    <property type="match status" value="1"/>
</dbReference>
<dbReference type="OrthoDB" id="3446946at2"/>
<dbReference type="InterPro" id="IPR013381">
    <property type="entry name" value="CRISPR-assoc_prot_Cse1"/>
</dbReference>
<accession>A0A5J6GKH5</accession>
<proteinExistence type="predicted"/>
<dbReference type="KEGG" id="ska:CP970_40665"/>
<evidence type="ECO:0000313" key="2">
    <source>
        <dbReference type="Proteomes" id="UP000325529"/>
    </source>
</evidence>
<dbReference type="AlphaFoldDB" id="A0A5J6GKH5"/>
<name>A0A5J6GKH5_STRKN</name>
<dbReference type="EMBL" id="CP023699">
    <property type="protein sequence ID" value="QEU96420.1"/>
    <property type="molecule type" value="Genomic_DNA"/>
</dbReference>
<organism evidence="1 2">
    <name type="scientific">Streptomyces kanamyceticus</name>
    <dbReference type="NCBI Taxonomy" id="1967"/>
    <lineage>
        <taxon>Bacteria</taxon>
        <taxon>Bacillati</taxon>
        <taxon>Actinomycetota</taxon>
        <taxon>Actinomycetes</taxon>
        <taxon>Kitasatosporales</taxon>
        <taxon>Streptomycetaceae</taxon>
        <taxon>Streptomyces</taxon>
    </lineage>
</organism>
<keyword evidence="2" id="KW-1185">Reference proteome</keyword>
<sequence>MCAALIQRATVQPHPSRQLWRLKGKAVPLSETQPSPSAAVRPRWDPRRDACLPALTSAGEHAPVSLVHALHHADELLAISAATPGETVALLEYLLAICYAADAYPATVEDWLDWIHRRVPLTEAANWLQERPDEHWDLFHPTEPLGQNALLAPYLNEHGAGPAQLVIEHVGDYNQFFDHHHLEHPTPLAADAAFRAMLTQHAYGPSGRARISGKKTLGDALTNLALGRLAGRIRVIALGETLGDTLRLNLVPTEQAPGRFNRTWTVAPEPRRGFVTKPRGRQIDGPADLHTILGRSILMRPAITREGQPAVDRVLLAAGELLEPLPHHHMQDAVYATTTSEAAKPLRPSASRALWREAHALYAAVADRDHGRDLYDRLARLPSLRLNLWAVGLLAKQTTAVTWVSDTFPFIPGRESELRYAAKRGSVIAEYIAASLSKAAYVAWTVTYPNPKPADKAAQIARFDAQPEHWAHAQEPFHVLLEETAAAEDEDQVHEALVEYAHIVAAGAKGFLRNRLDSLPANSRGFRARAEAIRCLERDLTKPAAPDELTEGRA</sequence>
<dbReference type="NCBIfam" id="TIGR02547">
    <property type="entry name" value="casA_cse1"/>
    <property type="match status" value="1"/>
</dbReference>
<reference evidence="1 2" key="1">
    <citation type="submission" date="2017-09" db="EMBL/GenBank/DDBJ databases">
        <authorList>
            <person name="Lee N."/>
            <person name="Cho B.-K."/>
        </authorList>
    </citation>
    <scope>NUCLEOTIDE SEQUENCE [LARGE SCALE GENOMIC DNA]</scope>
    <source>
        <strain evidence="1 2">ATCC 12853</strain>
    </source>
</reference>